<dbReference type="EMBL" id="FNBG01000021">
    <property type="protein sequence ID" value="SDF93884.1"/>
    <property type="molecule type" value="Genomic_DNA"/>
</dbReference>
<organism evidence="2 3">
    <name type="scientific">Fontibacillus panacisegetis</name>
    <dbReference type="NCBI Taxonomy" id="670482"/>
    <lineage>
        <taxon>Bacteria</taxon>
        <taxon>Bacillati</taxon>
        <taxon>Bacillota</taxon>
        <taxon>Bacilli</taxon>
        <taxon>Bacillales</taxon>
        <taxon>Paenibacillaceae</taxon>
        <taxon>Fontibacillus</taxon>
    </lineage>
</organism>
<dbReference type="RefSeq" id="WP_091233039.1">
    <property type="nucleotide sequence ID" value="NZ_FNBG01000021.1"/>
</dbReference>
<keyword evidence="1" id="KW-0812">Transmembrane</keyword>
<sequence>MHYIRLIFSFRLSHPTLSGLWYAFLWMMIGALGLSLLLQSEIIEETDLTLYIYIVHSLSALFGGLVSGKRAGRKGLYQGAVTGLFYGVLLFIISFLALDSSLTFSDLSLLIPALLIGAAGGVLGVNLHKK</sequence>
<dbReference type="OrthoDB" id="2381657at2"/>
<dbReference type="InterPro" id="IPR023804">
    <property type="entry name" value="DUF3792_TM"/>
</dbReference>
<dbReference type="Proteomes" id="UP000198972">
    <property type="component" value="Unassembled WGS sequence"/>
</dbReference>
<evidence type="ECO:0000313" key="3">
    <source>
        <dbReference type="Proteomes" id="UP000198972"/>
    </source>
</evidence>
<feature type="transmembrane region" description="Helical" evidence="1">
    <location>
        <begin position="50"/>
        <end position="68"/>
    </location>
</feature>
<dbReference type="Pfam" id="PF12670">
    <property type="entry name" value="DUF3792"/>
    <property type="match status" value="1"/>
</dbReference>
<name>A0A1G7Q5W9_9BACL</name>
<proteinExistence type="predicted"/>
<reference evidence="2 3" key="1">
    <citation type="submission" date="2016-10" db="EMBL/GenBank/DDBJ databases">
        <authorList>
            <person name="de Groot N.N."/>
        </authorList>
    </citation>
    <scope>NUCLEOTIDE SEQUENCE [LARGE SCALE GENOMIC DNA]</scope>
    <source>
        <strain evidence="2 3">DSM 28129</strain>
    </source>
</reference>
<dbReference type="STRING" id="670482.SAMN04488542_12126"/>
<keyword evidence="1" id="KW-0472">Membrane</keyword>
<gene>
    <name evidence="2" type="ORF">SAMN04488542_12126</name>
</gene>
<keyword evidence="1" id="KW-1133">Transmembrane helix</keyword>
<evidence type="ECO:0000313" key="2">
    <source>
        <dbReference type="EMBL" id="SDF93884.1"/>
    </source>
</evidence>
<feature type="transmembrane region" description="Helical" evidence="1">
    <location>
        <begin position="20"/>
        <end position="38"/>
    </location>
</feature>
<dbReference type="NCBIfam" id="TIGR04086">
    <property type="entry name" value="TIGR04086_membr"/>
    <property type="match status" value="1"/>
</dbReference>
<dbReference type="AlphaFoldDB" id="A0A1G7Q5W9"/>
<feature type="transmembrane region" description="Helical" evidence="1">
    <location>
        <begin position="109"/>
        <end position="127"/>
    </location>
</feature>
<keyword evidence="3" id="KW-1185">Reference proteome</keyword>
<protein>
    <submittedName>
        <fullName evidence="2">Putative membrane protein, TIGR04086 family</fullName>
    </submittedName>
</protein>
<evidence type="ECO:0000256" key="1">
    <source>
        <dbReference type="SAM" id="Phobius"/>
    </source>
</evidence>
<feature type="transmembrane region" description="Helical" evidence="1">
    <location>
        <begin position="75"/>
        <end position="97"/>
    </location>
</feature>
<accession>A0A1G7Q5W9</accession>